<keyword evidence="1" id="KW-0812">Transmembrane</keyword>
<protein>
    <submittedName>
        <fullName evidence="2">Uncharacterized protein</fullName>
    </submittedName>
</protein>
<name>A0AAD7JSD8_9AGAR</name>
<organism evidence="2 3">
    <name type="scientific">Mycena metata</name>
    <dbReference type="NCBI Taxonomy" id="1033252"/>
    <lineage>
        <taxon>Eukaryota</taxon>
        <taxon>Fungi</taxon>
        <taxon>Dikarya</taxon>
        <taxon>Basidiomycota</taxon>
        <taxon>Agaricomycotina</taxon>
        <taxon>Agaricomycetes</taxon>
        <taxon>Agaricomycetidae</taxon>
        <taxon>Agaricales</taxon>
        <taxon>Marasmiineae</taxon>
        <taxon>Mycenaceae</taxon>
        <taxon>Mycena</taxon>
    </lineage>
</organism>
<evidence type="ECO:0000256" key="1">
    <source>
        <dbReference type="SAM" id="Phobius"/>
    </source>
</evidence>
<reference evidence="2" key="1">
    <citation type="submission" date="2023-03" db="EMBL/GenBank/DDBJ databases">
        <title>Massive genome expansion in bonnet fungi (Mycena s.s.) driven by repeated elements and novel gene families across ecological guilds.</title>
        <authorList>
            <consortium name="Lawrence Berkeley National Laboratory"/>
            <person name="Harder C.B."/>
            <person name="Miyauchi S."/>
            <person name="Viragh M."/>
            <person name="Kuo A."/>
            <person name="Thoen E."/>
            <person name="Andreopoulos B."/>
            <person name="Lu D."/>
            <person name="Skrede I."/>
            <person name="Drula E."/>
            <person name="Henrissat B."/>
            <person name="Morin E."/>
            <person name="Kohler A."/>
            <person name="Barry K."/>
            <person name="LaButti K."/>
            <person name="Morin E."/>
            <person name="Salamov A."/>
            <person name="Lipzen A."/>
            <person name="Mereny Z."/>
            <person name="Hegedus B."/>
            <person name="Baldrian P."/>
            <person name="Stursova M."/>
            <person name="Weitz H."/>
            <person name="Taylor A."/>
            <person name="Grigoriev I.V."/>
            <person name="Nagy L.G."/>
            <person name="Martin F."/>
            <person name="Kauserud H."/>
        </authorList>
    </citation>
    <scope>NUCLEOTIDE SEQUENCE</scope>
    <source>
        <strain evidence="2">CBHHK182m</strain>
    </source>
</reference>
<dbReference type="Proteomes" id="UP001215598">
    <property type="component" value="Unassembled WGS sequence"/>
</dbReference>
<gene>
    <name evidence="2" type="ORF">B0H16DRAFT_218615</name>
</gene>
<evidence type="ECO:0000313" key="2">
    <source>
        <dbReference type="EMBL" id="KAJ7770643.1"/>
    </source>
</evidence>
<proteinExistence type="predicted"/>
<keyword evidence="3" id="KW-1185">Reference proteome</keyword>
<evidence type="ECO:0000313" key="3">
    <source>
        <dbReference type="Proteomes" id="UP001215598"/>
    </source>
</evidence>
<accession>A0AAD7JSD8</accession>
<keyword evidence="1" id="KW-0472">Membrane</keyword>
<dbReference type="EMBL" id="JARKIB010000016">
    <property type="protein sequence ID" value="KAJ7770643.1"/>
    <property type="molecule type" value="Genomic_DNA"/>
</dbReference>
<comment type="caution">
    <text evidence="2">The sequence shown here is derived from an EMBL/GenBank/DDBJ whole genome shotgun (WGS) entry which is preliminary data.</text>
</comment>
<feature type="transmembrane region" description="Helical" evidence="1">
    <location>
        <begin position="109"/>
        <end position="131"/>
    </location>
</feature>
<sequence>MSLWVYIYIYMCRPFEYNCDLGFYYKLYMNTSCKFSLRPWELMRTFRSFRLEPPKRPASAPRMSTLATERTRIANLNDHQTVSCAYIHPGMHSQDIHTVTQNSTYIPHILTYFACFFLSASFLSLLAPFPWHVLAFVSPFTCTHIFPHLRPYFDHAFIRVSSCHLHFSCLATPPHATPSSCYASLIEIYYYIRIMLYIMHIRRLPTDQPPIGGHEFRVILRLAGWRSRGESLREGEKHDSCIVRLGRELCEVGVLFGARRSIAPTLVNSQ</sequence>
<dbReference type="AlphaFoldDB" id="A0AAD7JSD8"/>
<keyword evidence="1" id="KW-1133">Transmembrane helix</keyword>